<organism evidence="6 7">
    <name type="scientific">Sporichthya brevicatena</name>
    <dbReference type="NCBI Taxonomy" id="171442"/>
    <lineage>
        <taxon>Bacteria</taxon>
        <taxon>Bacillati</taxon>
        <taxon>Actinomycetota</taxon>
        <taxon>Actinomycetes</taxon>
        <taxon>Sporichthyales</taxon>
        <taxon>Sporichthyaceae</taxon>
        <taxon>Sporichthya</taxon>
    </lineage>
</organism>
<dbReference type="RefSeq" id="WP_344604119.1">
    <property type="nucleotide sequence ID" value="NZ_BAAAHE010000014.1"/>
</dbReference>
<evidence type="ECO:0000256" key="1">
    <source>
        <dbReference type="ARBA" id="ARBA00022630"/>
    </source>
</evidence>
<dbReference type="SUPFAM" id="SSF51679">
    <property type="entry name" value="Bacterial luciferase-like"/>
    <property type="match status" value="1"/>
</dbReference>
<feature type="domain" description="Luciferase-like" evidence="5">
    <location>
        <begin position="15"/>
        <end position="240"/>
    </location>
</feature>
<evidence type="ECO:0000256" key="2">
    <source>
        <dbReference type="ARBA" id="ARBA00022643"/>
    </source>
</evidence>
<dbReference type="Pfam" id="PF00296">
    <property type="entry name" value="Bac_luciferase"/>
    <property type="match status" value="1"/>
</dbReference>
<dbReference type="PANTHER" id="PTHR42847">
    <property type="entry name" value="ALKANESULFONATE MONOOXYGENASE"/>
    <property type="match status" value="1"/>
</dbReference>
<reference evidence="6 7" key="1">
    <citation type="journal article" date="2019" name="Int. J. Syst. Evol. Microbiol.">
        <title>The Global Catalogue of Microorganisms (GCM) 10K type strain sequencing project: providing services to taxonomists for standard genome sequencing and annotation.</title>
        <authorList>
            <consortium name="The Broad Institute Genomics Platform"/>
            <consortium name="The Broad Institute Genome Sequencing Center for Infectious Disease"/>
            <person name="Wu L."/>
            <person name="Ma J."/>
        </authorList>
    </citation>
    <scope>NUCLEOTIDE SEQUENCE [LARGE SCALE GENOMIC DNA]</scope>
    <source>
        <strain evidence="6 7">JCM 10671</strain>
    </source>
</reference>
<keyword evidence="1" id="KW-0285">Flavoprotein</keyword>
<keyword evidence="3" id="KW-0560">Oxidoreductase</keyword>
<dbReference type="InterPro" id="IPR011251">
    <property type="entry name" value="Luciferase-like_dom"/>
</dbReference>
<comment type="caution">
    <text evidence="6">The sequence shown here is derived from an EMBL/GenBank/DDBJ whole genome shotgun (WGS) entry which is preliminary data.</text>
</comment>
<name>A0ABN1GRK8_9ACTN</name>
<dbReference type="EMBL" id="BAAAHE010000014">
    <property type="protein sequence ID" value="GAA0617446.1"/>
    <property type="molecule type" value="Genomic_DNA"/>
</dbReference>
<keyword evidence="4" id="KW-0503">Monooxygenase</keyword>
<gene>
    <name evidence="6" type="ORF">GCM10009547_19600</name>
</gene>
<dbReference type="InterPro" id="IPR036661">
    <property type="entry name" value="Luciferase-like_sf"/>
</dbReference>
<keyword evidence="2" id="KW-0288">FMN</keyword>
<evidence type="ECO:0000259" key="5">
    <source>
        <dbReference type="Pfam" id="PF00296"/>
    </source>
</evidence>
<protein>
    <submittedName>
        <fullName evidence="6">LLM class F420-dependent oxidoreductase</fullName>
    </submittedName>
</protein>
<dbReference type="Proteomes" id="UP001500957">
    <property type="component" value="Unassembled WGS sequence"/>
</dbReference>
<dbReference type="InterPro" id="IPR050172">
    <property type="entry name" value="SsuD_RutA_monooxygenase"/>
</dbReference>
<dbReference type="PANTHER" id="PTHR42847:SF4">
    <property type="entry name" value="ALKANESULFONATE MONOOXYGENASE-RELATED"/>
    <property type="match status" value="1"/>
</dbReference>
<evidence type="ECO:0000256" key="4">
    <source>
        <dbReference type="ARBA" id="ARBA00023033"/>
    </source>
</evidence>
<evidence type="ECO:0000313" key="7">
    <source>
        <dbReference type="Proteomes" id="UP001500957"/>
    </source>
</evidence>
<proteinExistence type="predicted"/>
<sequence>MKIGVMFGLAYGAGRPEFLDHLAVAVEERGIESVWVAEHVVLFDSYDSRYPYSPDGRAPVPADAGLLEPFVALSYLAARTTTVRLGTGICIVGQRNPVYTAKQVADLDVLSRGRVDFGVGVGWLREEYEALNVPWANRGLRTDDHLAVMRALWTDEVASYSGRYYELPPSRLYPKPVQTPHPPIHVGGGSDAALRRAARFGQGYNGMNITPEDLPGVLTRLDVELEKEGRSRDGFQISIAPAFGSFGPGLADRYRDLGVDRLIVPLAAFGPEDLDRALDALTAAGV</sequence>
<dbReference type="NCBIfam" id="TIGR03619">
    <property type="entry name" value="F420_Rv2161c"/>
    <property type="match status" value="1"/>
</dbReference>
<evidence type="ECO:0000313" key="6">
    <source>
        <dbReference type="EMBL" id="GAA0617446.1"/>
    </source>
</evidence>
<dbReference type="InterPro" id="IPR019921">
    <property type="entry name" value="Lucif-like_OxRdtase_Rv2161c"/>
</dbReference>
<dbReference type="Gene3D" id="3.20.20.30">
    <property type="entry name" value="Luciferase-like domain"/>
    <property type="match status" value="1"/>
</dbReference>
<evidence type="ECO:0000256" key="3">
    <source>
        <dbReference type="ARBA" id="ARBA00023002"/>
    </source>
</evidence>
<keyword evidence="7" id="KW-1185">Reference proteome</keyword>
<accession>A0ABN1GRK8</accession>